<evidence type="ECO:0000313" key="2">
    <source>
        <dbReference type="Proteomes" id="UP000198528"/>
    </source>
</evidence>
<protein>
    <submittedName>
        <fullName evidence="1">Uncharacterized protein</fullName>
    </submittedName>
</protein>
<dbReference type="Proteomes" id="UP000198528">
    <property type="component" value="Unassembled WGS sequence"/>
</dbReference>
<name>A0A1G6K9V2_9ACTN</name>
<dbReference type="AlphaFoldDB" id="A0A1G6K9V2"/>
<dbReference type="EMBL" id="FMZL01000007">
    <property type="protein sequence ID" value="SDC27832.1"/>
    <property type="molecule type" value="Genomic_DNA"/>
</dbReference>
<accession>A0A1G6K9V2</accession>
<evidence type="ECO:0000313" key="1">
    <source>
        <dbReference type="EMBL" id="SDC27832.1"/>
    </source>
</evidence>
<organism evidence="1 2">
    <name type="scientific">Parafannyhessea umbonata</name>
    <dbReference type="NCBI Taxonomy" id="604330"/>
    <lineage>
        <taxon>Bacteria</taxon>
        <taxon>Bacillati</taxon>
        <taxon>Actinomycetota</taxon>
        <taxon>Coriobacteriia</taxon>
        <taxon>Coriobacteriales</taxon>
        <taxon>Atopobiaceae</taxon>
        <taxon>Parafannyhessea</taxon>
    </lineage>
</organism>
<keyword evidence="2" id="KW-1185">Reference proteome</keyword>
<gene>
    <name evidence="1" type="ORF">SAMN04487824_10737</name>
</gene>
<dbReference type="RefSeq" id="WP_090846036.1">
    <property type="nucleotide sequence ID" value="NZ_FMZL01000007.1"/>
</dbReference>
<sequence length="137" mass="13878">MSDSKKQLAGAVVALGATITEAMDAVPGFVPCGTPAQVIVDAIRTYADGDDAAAAGTAQDVLGFVQHVSEHRGVTAHQAADVDALSADQSQLAQKVVELATSAEAASLDPARTEWMYRSLGALEAGSAKAADLLAQA</sequence>
<proteinExistence type="predicted"/>
<reference evidence="2" key="1">
    <citation type="submission" date="2016-10" db="EMBL/GenBank/DDBJ databases">
        <authorList>
            <person name="Varghese N."/>
            <person name="Submissions S."/>
        </authorList>
    </citation>
    <scope>NUCLEOTIDE SEQUENCE [LARGE SCALE GENOMIC DNA]</scope>
    <source>
        <strain evidence="2">DSM 22619</strain>
    </source>
</reference>